<proteinExistence type="predicted"/>
<dbReference type="EMBL" id="JAPTMU010000009">
    <property type="protein sequence ID" value="KAJ4938458.1"/>
    <property type="molecule type" value="Genomic_DNA"/>
</dbReference>
<reference evidence="2" key="1">
    <citation type="submission" date="2022-11" db="EMBL/GenBank/DDBJ databases">
        <title>Chromosome-level genome of Pogonophryne albipinna.</title>
        <authorList>
            <person name="Jo E."/>
        </authorList>
    </citation>
    <scope>NUCLEOTIDE SEQUENCE</scope>
    <source>
        <strain evidence="2">SGF0006</strain>
        <tissue evidence="2">Muscle</tissue>
    </source>
</reference>
<comment type="caution">
    <text evidence="2">The sequence shown here is derived from an EMBL/GenBank/DDBJ whole genome shotgun (WGS) entry which is preliminary data.</text>
</comment>
<organism evidence="2 3">
    <name type="scientific">Pogonophryne albipinna</name>
    <dbReference type="NCBI Taxonomy" id="1090488"/>
    <lineage>
        <taxon>Eukaryota</taxon>
        <taxon>Metazoa</taxon>
        <taxon>Chordata</taxon>
        <taxon>Craniata</taxon>
        <taxon>Vertebrata</taxon>
        <taxon>Euteleostomi</taxon>
        <taxon>Actinopterygii</taxon>
        <taxon>Neopterygii</taxon>
        <taxon>Teleostei</taxon>
        <taxon>Neoteleostei</taxon>
        <taxon>Acanthomorphata</taxon>
        <taxon>Eupercaria</taxon>
        <taxon>Perciformes</taxon>
        <taxon>Notothenioidei</taxon>
        <taxon>Pogonophryne</taxon>
    </lineage>
</organism>
<dbReference type="Proteomes" id="UP001219934">
    <property type="component" value="Unassembled WGS sequence"/>
</dbReference>
<evidence type="ECO:0000256" key="1">
    <source>
        <dbReference type="SAM" id="MobiDB-lite"/>
    </source>
</evidence>
<protein>
    <submittedName>
        <fullName evidence="2">Uncharacterized protein</fullName>
    </submittedName>
</protein>
<evidence type="ECO:0000313" key="2">
    <source>
        <dbReference type="EMBL" id="KAJ4938458.1"/>
    </source>
</evidence>
<gene>
    <name evidence="2" type="ORF">JOQ06_003077</name>
</gene>
<sequence>MVMCSGTSSLQEQVFLLGVTVVDHSCFWILILAEAVNSFKTAGFVAAPPHHLQASVRFQPGMTLRSPGYSSLCSPKCALRRGAVVLRHRNHGRLITPAESKQRGGLRVSSSSPVTGLSIGGQSDAHPDGEENASEEEARVCKSCSYR</sequence>
<accession>A0AAD6FKN2</accession>
<keyword evidence="3" id="KW-1185">Reference proteome</keyword>
<evidence type="ECO:0000313" key="3">
    <source>
        <dbReference type="Proteomes" id="UP001219934"/>
    </source>
</evidence>
<dbReference type="AlphaFoldDB" id="A0AAD6FKN2"/>
<feature type="region of interest" description="Disordered" evidence="1">
    <location>
        <begin position="94"/>
        <end position="147"/>
    </location>
</feature>
<name>A0AAD6FKN2_9TELE</name>